<keyword evidence="2" id="KW-1185">Reference proteome</keyword>
<reference evidence="1" key="1">
    <citation type="journal article" date="2021" name="Nat. Commun.">
        <title>Genetic determinants of endophytism in the Arabidopsis root mycobiome.</title>
        <authorList>
            <person name="Mesny F."/>
            <person name="Miyauchi S."/>
            <person name="Thiergart T."/>
            <person name="Pickel B."/>
            <person name="Atanasova L."/>
            <person name="Karlsson M."/>
            <person name="Huettel B."/>
            <person name="Barry K.W."/>
            <person name="Haridas S."/>
            <person name="Chen C."/>
            <person name="Bauer D."/>
            <person name="Andreopoulos W."/>
            <person name="Pangilinan J."/>
            <person name="LaButti K."/>
            <person name="Riley R."/>
            <person name="Lipzen A."/>
            <person name="Clum A."/>
            <person name="Drula E."/>
            <person name="Henrissat B."/>
            <person name="Kohler A."/>
            <person name="Grigoriev I.V."/>
            <person name="Martin F.M."/>
            <person name="Hacquard S."/>
        </authorList>
    </citation>
    <scope>NUCLEOTIDE SEQUENCE</scope>
    <source>
        <strain evidence="1">MPI-CAGE-AT-0023</strain>
    </source>
</reference>
<gene>
    <name evidence="1" type="ORF">BKA55DRAFT_542559</name>
</gene>
<accession>A0A9P9GJC9</accession>
<sequence length="270" mass="31038">MYPLDLKTSAADSHCAVAICLGETPLCSPDNVCDLVNTLQQKFNDIIFLICDEIHKYEMMIPRTMTITRAQRAAVKKGDEMEAILNDEFERLRQNSQLSANLTILRWSEIEDQDYHKLLDIVYQYRKRFEQNLRSSSEFYIKRRLAVATLTEERIENFTKYTLAELPVQIMGLNYNNRQYTTIFHPVYPRKNPDGSTGNVNSAYVSPIDNVVQAYRNNPDVVGDISRSVPHMETGNVTRVFFERPIQKEIKGMPCVYSPEAPLKKSGVIS</sequence>
<evidence type="ECO:0000313" key="2">
    <source>
        <dbReference type="Proteomes" id="UP000720189"/>
    </source>
</evidence>
<dbReference type="AlphaFoldDB" id="A0A9P9GJC9"/>
<dbReference type="InterPro" id="IPR038622">
    <property type="entry name" value="CDPS_sf"/>
</dbReference>
<comment type="caution">
    <text evidence="1">The sequence shown here is derived from an EMBL/GenBank/DDBJ whole genome shotgun (WGS) entry which is preliminary data.</text>
</comment>
<proteinExistence type="predicted"/>
<dbReference type="Gene3D" id="3.40.50.11710">
    <property type="entry name" value="Cyclodipeptide synthase"/>
    <property type="match status" value="1"/>
</dbReference>
<dbReference type="GO" id="GO:0016755">
    <property type="term" value="F:aminoacyltransferase activity"/>
    <property type="evidence" value="ECO:0007669"/>
    <property type="project" value="InterPro"/>
</dbReference>
<name>A0A9P9GJC9_FUSRE</name>
<evidence type="ECO:0000313" key="1">
    <source>
        <dbReference type="EMBL" id="KAH7239961.1"/>
    </source>
</evidence>
<protein>
    <submittedName>
        <fullName evidence="1">Uncharacterized protein</fullName>
    </submittedName>
</protein>
<organism evidence="1 2">
    <name type="scientific">Fusarium redolens</name>
    <dbReference type="NCBI Taxonomy" id="48865"/>
    <lineage>
        <taxon>Eukaryota</taxon>
        <taxon>Fungi</taxon>
        <taxon>Dikarya</taxon>
        <taxon>Ascomycota</taxon>
        <taxon>Pezizomycotina</taxon>
        <taxon>Sordariomycetes</taxon>
        <taxon>Hypocreomycetidae</taxon>
        <taxon>Hypocreales</taxon>
        <taxon>Nectriaceae</taxon>
        <taxon>Fusarium</taxon>
        <taxon>Fusarium redolens species complex</taxon>
    </lineage>
</organism>
<dbReference type="EMBL" id="JAGMUX010000014">
    <property type="protein sequence ID" value="KAH7239961.1"/>
    <property type="molecule type" value="Genomic_DNA"/>
</dbReference>
<dbReference type="OrthoDB" id="4978007at2759"/>
<dbReference type="GeneID" id="70220452"/>
<dbReference type="RefSeq" id="XP_046045755.1">
    <property type="nucleotide sequence ID" value="XM_046190498.1"/>
</dbReference>
<dbReference type="Proteomes" id="UP000720189">
    <property type="component" value="Unassembled WGS sequence"/>
</dbReference>